<accession>G2Q1E6</accession>
<feature type="region of interest" description="Disordered" evidence="1">
    <location>
        <begin position="1"/>
        <end position="92"/>
    </location>
</feature>
<dbReference type="PANTHER" id="PTHR28067">
    <property type="entry name" value="DNA REPLICATION REGULATOR SLD3"/>
    <property type="match status" value="1"/>
</dbReference>
<feature type="region of interest" description="Disordered" evidence="1">
    <location>
        <begin position="791"/>
        <end position="843"/>
    </location>
</feature>
<dbReference type="GO" id="GO:0006270">
    <property type="term" value="P:DNA replication initiation"/>
    <property type="evidence" value="ECO:0007669"/>
    <property type="project" value="InterPro"/>
</dbReference>
<dbReference type="OrthoDB" id="5395343at2759"/>
<evidence type="ECO:0000259" key="2">
    <source>
        <dbReference type="Pfam" id="PF08639"/>
    </source>
</evidence>
<feature type="compositionally biased region" description="Polar residues" evidence="1">
    <location>
        <begin position="1"/>
        <end position="15"/>
    </location>
</feature>
<dbReference type="GeneID" id="11512982"/>
<dbReference type="eggNOG" id="ENOG502S01X">
    <property type="taxonomic scope" value="Eukaryota"/>
</dbReference>
<name>G2Q1E6_THET4</name>
<dbReference type="EMBL" id="CP003002">
    <property type="protein sequence ID" value="AEO54136.1"/>
    <property type="molecule type" value="Genomic_DNA"/>
</dbReference>
<dbReference type="PANTHER" id="PTHR28067:SF1">
    <property type="entry name" value="DNA REPLICATION REGULATOR SLD3"/>
    <property type="match status" value="1"/>
</dbReference>
<gene>
    <name evidence="3" type="ORF">MYCTH_99456</name>
</gene>
<dbReference type="Gene3D" id="1.20.58.2130">
    <property type="match status" value="1"/>
</dbReference>
<evidence type="ECO:0000256" key="1">
    <source>
        <dbReference type="SAM" id="MobiDB-lite"/>
    </source>
</evidence>
<dbReference type="GO" id="GO:0031261">
    <property type="term" value="C:DNA replication preinitiation complex"/>
    <property type="evidence" value="ECO:0007669"/>
    <property type="project" value="TreeGrafter"/>
</dbReference>
<feature type="compositionally biased region" description="Basic and acidic residues" evidence="1">
    <location>
        <begin position="815"/>
        <end position="826"/>
    </location>
</feature>
<feature type="region of interest" description="Disordered" evidence="1">
    <location>
        <begin position="580"/>
        <end position="599"/>
    </location>
</feature>
<feature type="compositionally biased region" description="Basic and acidic residues" evidence="1">
    <location>
        <begin position="664"/>
        <end position="684"/>
    </location>
</feature>
<feature type="compositionally biased region" description="Low complexity" evidence="1">
    <location>
        <begin position="69"/>
        <end position="80"/>
    </location>
</feature>
<dbReference type="KEGG" id="mtm:MYCTH_99456"/>
<reference evidence="3 4" key="1">
    <citation type="journal article" date="2011" name="Nat. Biotechnol.">
        <title>Comparative genomic analysis of the thermophilic biomass-degrading fungi Myceliophthora thermophila and Thielavia terrestris.</title>
        <authorList>
            <person name="Berka R.M."/>
            <person name="Grigoriev I.V."/>
            <person name="Otillar R."/>
            <person name="Salamov A."/>
            <person name="Grimwood J."/>
            <person name="Reid I."/>
            <person name="Ishmael N."/>
            <person name="John T."/>
            <person name="Darmond C."/>
            <person name="Moisan M.-C."/>
            <person name="Henrissat B."/>
            <person name="Coutinho P.M."/>
            <person name="Lombard V."/>
            <person name="Natvig D.O."/>
            <person name="Lindquist E."/>
            <person name="Schmutz J."/>
            <person name="Lucas S."/>
            <person name="Harris P."/>
            <person name="Powlowski J."/>
            <person name="Bellemare A."/>
            <person name="Taylor D."/>
            <person name="Butler G."/>
            <person name="de Vries R.P."/>
            <person name="Allijn I.E."/>
            <person name="van den Brink J."/>
            <person name="Ushinsky S."/>
            <person name="Storms R."/>
            <person name="Powell A.J."/>
            <person name="Paulsen I.T."/>
            <person name="Elbourne L.D.H."/>
            <person name="Baker S.E."/>
            <person name="Magnuson J."/>
            <person name="LaBoissiere S."/>
            <person name="Clutterbuck A.J."/>
            <person name="Martinez D."/>
            <person name="Wogulis M."/>
            <person name="de Leon A.L."/>
            <person name="Rey M.W."/>
            <person name="Tsang A."/>
        </authorList>
    </citation>
    <scope>NUCLEOTIDE SEQUENCE [LARGE SCALE GENOMIC DNA]</scope>
    <source>
        <strain evidence="4">ATCC 42464 / BCRC 31852 / DSM 1799</strain>
    </source>
</reference>
<feature type="region of interest" description="Disordered" evidence="1">
    <location>
        <begin position="426"/>
        <end position="453"/>
    </location>
</feature>
<dbReference type="RefSeq" id="XP_003659381.1">
    <property type="nucleotide sequence ID" value="XM_003659333.1"/>
</dbReference>
<proteinExistence type="predicted"/>
<evidence type="ECO:0000313" key="4">
    <source>
        <dbReference type="Proteomes" id="UP000007322"/>
    </source>
</evidence>
<sequence length="1053" mass="112880">MSSLVGQSGSASRPSSRLENHPHPRFETRPSSRPSSRASARPSTVAGIPASAHDAESEFSRARPQSCHGSPASGSATPGSGKRKRTASSAGAEDLLRGPIVLKPHPSSLMVKPRILHPLMLLPRESLPLSALDLSQPHGDLAASRLFESKIKILDLEGRLGSNILLARSEITGMVYAIERESNGLYVLCKLGSWVDIGLLSESATVVCKERIRSGKLVKQDNTAAVPLTTPSMYNETKRRRLAIEEIQSLVRKRSVSVAEKEAPGQAATVTATLTATEPQQPASRADGSEAANVAPAQVELPPEPEPAAPAVRDATIPAMEPANESVNGPASQSVDDPFAQPNAEEIFSNLRAQYIEALYHSKGSLAYFAKGPLSRARAAFNLDWETNLNMIDLVEFLKSLVMTTVVIDKKYRETIPEIVAKMKTTVQESETGASKPKKRKNKKPKLGKDGLYPGEIDHIRRWWSSLQHVSRADGGDDDDDDDKRLTATEHKYHISCLRRRETQLQMILILEILALEPVALAKGAECQLPGTESQIASQEASQEPSAKKRNKHNLPVLLDVHADRLCIWQSTTLDEVKAVAESQVPTEGQQEVQGDRANSDPLRDFCVDIIMPFFSARLPGPCESLNRKLGGPVAQSPPKAKPAKPTSAVKPKPGAPVKRPTTSKRDKDKDKTLERALSVERSRRSVSRGPAAAIALLRSASQTVIPGLKREASESSVMGLVPRAQSGSLKERPSNIFSRSTSLGRADLKAQRQAQVEAELKDAISALKKPNRALAVKDFVEAAEKRASAGQLKKMKKPSRASGVQVKATPANNRYKDALAPEKARSQPSPFADVPPSSASVVPASTLPCKFANRLPTATTSTRLTTADRVQVTPARASSSSIPATGLRLAQETPGESGIPPSSPIMARKAAPPQPPPPAPDFMMSGREQTRSRRLPAPTGGFDIPSSPNLGALFETPIAPRSGKERSNVVDDTPIRSRLPLGVAGDGGNRAADAAGAKDWGSREKKGVARSEGGGSDDGGSDGSAVKENGGLSIYQRLGWETTDLDDIDDLL</sequence>
<dbReference type="Pfam" id="PF08639">
    <property type="entry name" value="Sld3_STD"/>
    <property type="match status" value="1"/>
</dbReference>
<feature type="compositionally biased region" description="Low complexity" evidence="1">
    <location>
        <begin position="829"/>
        <end position="843"/>
    </location>
</feature>
<evidence type="ECO:0000313" key="3">
    <source>
        <dbReference type="EMBL" id="AEO54136.1"/>
    </source>
</evidence>
<feature type="region of interest" description="Disordered" evidence="1">
    <location>
        <begin position="630"/>
        <end position="685"/>
    </location>
</feature>
<feature type="domain" description="DNA replication regulator Sld3 C-terminal" evidence="2">
    <location>
        <begin position="346"/>
        <end position="877"/>
    </location>
</feature>
<feature type="compositionally biased region" description="Basic and acidic residues" evidence="1">
    <location>
        <begin position="963"/>
        <end position="976"/>
    </location>
</feature>
<feature type="compositionally biased region" description="Basic and acidic residues" evidence="1">
    <location>
        <begin position="1001"/>
        <end position="1010"/>
    </location>
</feature>
<feature type="region of interest" description="Disordered" evidence="1">
    <location>
        <begin position="255"/>
        <end position="308"/>
    </location>
</feature>
<feature type="compositionally biased region" description="Basic residues" evidence="1">
    <location>
        <begin position="436"/>
        <end position="446"/>
    </location>
</feature>
<feature type="compositionally biased region" description="Low complexity" evidence="1">
    <location>
        <begin position="633"/>
        <end position="653"/>
    </location>
</feature>
<keyword evidence="4" id="KW-1185">Reference proteome</keyword>
<dbReference type="HOGENOM" id="CLU_006240_0_0_1"/>
<organism evidence="3 4">
    <name type="scientific">Thermothelomyces thermophilus (strain ATCC 42464 / BCRC 31852 / DSM 1799)</name>
    <name type="common">Sporotrichum thermophile</name>
    <dbReference type="NCBI Taxonomy" id="573729"/>
    <lineage>
        <taxon>Eukaryota</taxon>
        <taxon>Fungi</taxon>
        <taxon>Dikarya</taxon>
        <taxon>Ascomycota</taxon>
        <taxon>Pezizomycotina</taxon>
        <taxon>Sordariomycetes</taxon>
        <taxon>Sordariomycetidae</taxon>
        <taxon>Sordariales</taxon>
        <taxon>Chaetomiaceae</taxon>
        <taxon>Thermothelomyces</taxon>
    </lineage>
</organism>
<feature type="compositionally biased region" description="Low complexity" evidence="1">
    <location>
        <begin position="31"/>
        <end position="43"/>
    </location>
</feature>
<dbReference type="VEuPathDB" id="FungiDB:MYCTH_99456"/>
<dbReference type="InterPro" id="IPR013948">
    <property type="entry name" value="DNA_replication_reg_Sld3_C"/>
</dbReference>
<protein>
    <recommendedName>
        <fullName evidence="2">DNA replication regulator Sld3 C-terminal domain-containing protein</fullName>
    </recommendedName>
</protein>
<dbReference type="OMA" id="IYEQLGW"/>
<feature type="compositionally biased region" description="Polar residues" evidence="1">
    <location>
        <begin position="584"/>
        <end position="593"/>
    </location>
</feature>
<feature type="compositionally biased region" description="Low complexity" evidence="1">
    <location>
        <begin position="990"/>
        <end position="1000"/>
    </location>
</feature>
<dbReference type="Proteomes" id="UP000007322">
    <property type="component" value="Chromosome 1"/>
</dbReference>
<feature type="compositionally biased region" description="Low complexity" evidence="1">
    <location>
        <begin position="267"/>
        <end position="277"/>
    </location>
</feature>
<dbReference type="InParanoid" id="G2Q1E6"/>
<dbReference type="STRING" id="573729.G2Q1E6"/>
<dbReference type="InterPro" id="IPR042511">
    <property type="entry name" value="Sld3"/>
</dbReference>
<feature type="compositionally biased region" description="Gly residues" evidence="1">
    <location>
        <begin position="1013"/>
        <end position="1023"/>
    </location>
</feature>
<feature type="region of interest" description="Disordered" evidence="1">
    <location>
        <begin position="871"/>
        <end position="1034"/>
    </location>
</feature>
<dbReference type="AlphaFoldDB" id="G2Q1E6"/>
<feature type="compositionally biased region" description="Basic and acidic residues" evidence="1">
    <location>
        <begin position="16"/>
        <end position="30"/>
    </location>
</feature>